<evidence type="ECO:0000313" key="2">
    <source>
        <dbReference type="RefSeq" id="XP_075077030.1"/>
    </source>
</evidence>
<keyword evidence="1" id="KW-1185">Reference proteome</keyword>
<evidence type="ECO:0000313" key="1">
    <source>
        <dbReference type="Proteomes" id="UP000790787"/>
    </source>
</evidence>
<protein>
    <submittedName>
        <fullName evidence="2">Uncharacterized protein LOC142163790</fullName>
    </submittedName>
</protein>
<reference evidence="1" key="1">
    <citation type="journal article" date="2014" name="Nat. Commun.">
        <title>The tobacco genome sequence and its comparison with those of tomato and potato.</title>
        <authorList>
            <person name="Sierro N."/>
            <person name="Battey J.N."/>
            <person name="Ouadi S."/>
            <person name="Bakaher N."/>
            <person name="Bovet L."/>
            <person name="Willig A."/>
            <person name="Goepfert S."/>
            <person name="Peitsch M.C."/>
            <person name="Ivanov N.V."/>
        </authorList>
    </citation>
    <scope>NUCLEOTIDE SEQUENCE [LARGE SCALE GENOMIC DNA]</scope>
</reference>
<dbReference type="RefSeq" id="XP_075077030.1">
    <property type="nucleotide sequence ID" value="XM_075220929.1"/>
</dbReference>
<reference evidence="2" key="2">
    <citation type="submission" date="2025-08" db="UniProtKB">
        <authorList>
            <consortium name="RefSeq"/>
        </authorList>
    </citation>
    <scope>IDENTIFICATION</scope>
    <source>
        <tissue evidence="2">Leaf</tissue>
    </source>
</reference>
<gene>
    <name evidence="2" type="primary">LOC142163790</name>
</gene>
<organism evidence="1 2">
    <name type="scientific">Nicotiana tabacum</name>
    <name type="common">Common tobacco</name>
    <dbReference type="NCBI Taxonomy" id="4097"/>
    <lineage>
        <taxon>Eukaryota</taxon>
        <taxon>Viridiplantae</taxon>
        <taxon>Streptophyta</taxon>
        <taxon>Embryophyta</taxon>
        <taxon>Tracheophyta</taxon>
        <taxon>Spermatophyta</taxon>
        <taxon>Magnoliopsida</taxon>
        <taxon>eudicotyledons</taxon>
        <taxon>Gunneridae</taxon>
        <taxon>Pentapetalae</taxon>
        <taxon>asterids</taxon>
        <taxon>lamiids</taxon>
        <taxon>Solanales</taxon>
        <taxon>Solanaceae</taxon>
        <taxon>Nicotianoideae</taxon>
        <taxon>Nicotianeae</taxon>
        <taxon>Nicotiana</taxon>
    </lineage>
</organism>
<proteinExistence type="predicted"/>
<accession>A0AC58RWA7</accession>
<dbReference type="Proteomes" id="UP000790787">
    <property type="component" value="Chromosome 9"/>
</dbReference>
<name>A0AC58RWA7_TOBAC</name>
<sequence length="567" mass="63785">MVDSKSVITQVQELQVIIHDLLAEGLVINEAFQVAAIIEKLPPLWKNFKNYLKHKRKEMSLEDLIVRLRIEEDNKTVEKRGHGNSTIMGANIVEDNKKRKKVSGPKYNPSKKRFSGNCYNYGKTGHKSTECRARKKDKKRGQANMVEKHDDVDDLCVMLSECNLVGNPKEWWIDSGATRHVCDVREAFSTYASAGLEETLSMGNVVTTKIEGYGKIFLKMTSGKVMTLNNVLHVPEIRKNLVSTELLVKNGFKCVLVFDKVVISKNEIFVGNGYHTEGLFKLNVMVIENNNKVSTSSYLLESNELWKHQDMDPTAIIEHLKKMFGTQSRIARYQLSKALFGSKLTRNSPVGPYVNRMIDLIEELEKLGCKLGKELSQDLILQSLSESFSQFVINFNMNKMDCDLHEMLNMLIDYENQLASEKKKGTVMLVGNSSKKKGKSKIKPKKKPIAPKGGVTKPKGKRGKADQSDAECFHCKKIGHWKRNCPEYPATLNDKKQGKAQLKNDSKVSLTTTDVSLWVLDTGSGYNICNMLQGFQISRRLKKGEINLQVGNGATVAAIAVNQNEFG</sequence>